<dbReference type="GO" id="GO:0000287">
    <property type="term" value="F:magnesium ion binding"/>
    <property type="evidence" value="ECO:0007669"/>
    <property type="project" value="UniProtKB-UniRule"/>
</dbReference>
<comment type="function">
    <text evidence="11">Catalyzes the specific phosphorylation of the 3-hydroxyl group of shikimic acid using ATP as a cosubstrate.</text>
</comment>
<comment type="subunit">
    <text evidence="11">Monomer.</text>
</comment>
<dbReference type="UniPathway" id="UPA00053">
    <property type="reaction ID" value="UER00088"/>
</dbReference>
<comment type="caution">
    <text evidence="11">Lacks conserved residue(s) required for the propagation of feature annotation.</text>
</comment>
<comment type="cofactor">
    <cofactor evidence="11">
        <name>Mg(2+)</name>
        <dbReference type="ChEBI" id="CHEBI:18420"/>
    </cofactor>
    <text evidence="11">Binds 1 Mg(2+) ion per subunit.</text>
</comment>
<dbReference type="CDD" id="cd00464">
    <property type="entry name" value="SK"/>
    <property type="match status" value="1"/>
</dbReference>
<dbReference type="GO" id="GO:0008652">
    <property type="term" value="P:amino acid biosynthetic process"/>
    <property type="evidence" value="ECO:0007669"/>
    <property type="project" value="UniProtKB-KW"/>
</dbReference>
<evidence type="ECO:0000256" key="11">
    <source>
        <dbReference type="HAMAP-Rule" id="MF_00109"/>
    </source>
</evidence>
<organism evidence="13 14">
    <name type="scientific">Corynebacterium choanae</name>
    <dbReference type="NCBI Taxonomy" id="1862358"/>
    <lineage>
        <taxon>Bacteria</taxon>
        <taxon>Bacillati</taxon>
        <taxon>Actinomycetota</taxon>
        <taxon>Actinomycetes</taxon>
        <taxon>Mycobacteriales</taxon>
        <taxon>Corynebacteriaceae</taxon>
        <taxon>Corynebacterium</taxon>
    </lineage>
</organism>
<evidence type="ECO:0000256" key="1">
    <source>
        <dbReference type="ARBA" id="ARBA00004842"/>
    </source>
</evidence>
<dbReference type="GO" id="GO:0009073">
    <property type="term" value="P:aromatic amino acid family biosynthetic process"/>
    <property type="evidence" value="ECO:0007669"/>
    <property type="project" value="UniProtKB-KW"/>
</dbReference>
<dbReference type="InterPro" id="IPR031322">
    <property type="entry name" value="Shikimate/glucono_kinase"/>
</dbReference>
<name>A0A3G6J773_9CORY</name>
<dbReference type="InterPro" id="IPR023000">
    <property type="entry name" value="Shikimate_kinase_CS"/>
</dbReference>
<keyword evidence="11" id="KW-0963">Cytoplasm</keyword>
<feature type="binding site" evidence="11">
    <location>
        <position position="60"/>
    </location>
    <ligand>
        <name>substrate</name>
    </ligand>
</feature>
<keyword evidence="11" id="KW-0460">Magnesium</keyword>
<dbReference type="RefSeq" id="WP_245992083.1">
    <property type="nucleotide sequence ID" value="NZ_CP033896.1"/>
</dbReference>
<keyword evidence="4 11" id="KW-0028">Amino-acid biosynthesis</keyword>
<evidence type="ECO:0000256" key="10">
    <source>
        <dbReference type="ARBA" id="ARBA00048567"/>
    </source>
</evidence>
<evidence type="ECO:0000256" key="9">
    <source>
        <dbReference type="ARBA" id="ARBA00023141"/>
    </source>
</evidence>
<dbReference type="PROSITE" id="PS01128">
    <property type="entry name" value="SHIKIMATE_KINASE"/>
    <property type="match status" value="1"/>
</dbReference>
<evidence type="ECO:0000313" key="14">
    <source>
        <dbReference type="Proteomes" id="UP000269019"/>
    </source>
</evidence>
<dbReference type="EMBL" id="CP033896">
    <property type="protein sequence ID" value="AZA13672.1"/>
    <property type="molecule type" value="Genomic_DNA"/>
</dbReference>
<keyword evidence="7 11" id="KW-0418">Kinase</keyword>
<dbReference type="EC" id="2.7.1.71" evidence="3 11"/>
<comment type="subcellular location">
    <subcellularLocation>
        <location evidence="11">Cytoplasm</location>
    </subcellularLocation>
</comment>
<keyword evidence="8 11" id="KW-0067">ATP-binding</keyword>
<evidence type="ECO:0000256" key="12">
    <source>
        <dbReference type="SAM" id="MobiDB-lite"/>
    </source>
</evidence>
<dbReference type="GO" id="GO:0009423">
    <property type="term" value="P:chorismate biosynthetic process"/>
    <property type="evidence" value="ECO:0007669"/>
    <property type="project" value="UniProtKB-UniRule"/>
</dbReference>
<dbReference type="GO" id="GO:0004765">
    <property type="term" value="F:shikimate kinase activity"/>
    <property type="evidence" value="ECO:0007669"/>
    <property type="project" value="UniProtKB-UniRule"/>
</dbReference>
<dbReference type="GO" id="GO:0005524">
    <property type="term" value="F:ATP binding"/>
    <property type="evidence" value="ECO:0007669"/>
    <property type="project" value="UniProtKB-UniRule"/>
</dbReference>
<comment type="similarity">
    <text evidence="2 11">Belongs to the shikimate kinase family.</text>
</comment>
<dbReference type="PANTHER" id="PTHR21087:SF16">
    <property type="entry name" value="SHIKIMATE KINASE 1, CHLOROPLASTIC"/>
    <property type="match status" value="1"/>
</dbReference>
<dbReference type="KEGG" id="ccho:CCHOA_06365"/>
<proteinExistence type="inferred from homology"/>
<keyword evidence="9 11" id="KW-0057">Aromatic amino acid biosynthesis</keyword>
<evidence type="ECO:0000256" key="4">
    <source>
        <dbReference type="ARBA" id="ARBA00022605"/>
    </source>
</evidence>
<sequence length="190" mass="20815">MSYQSLIYLVGPPGAGKTTIGRRLASALSTTFIDTDERLAHSFGMPCGEIIRTRGLAEFRQAEAEVIRNTLAETGIVSLGGGAVETPAVRDMLREHTVVWLDVSPAEGVRRTSGDTNRPLLAADDPLARYIALRESRTPLYSDLCDMRVRTDQCSPQQAVAKILNWCEDHPDTHPPTTNPEALEHGETVF</sequence>
<evidence type="ECO:0000256" key="8">
    <source>
        <dbReference type="ARBA" id="ARBA00022840"/>
    </source>
</evidence>
<feature type="binding site" evidence="11">
    <location>
        <position position="18"/>
    </location>
    <ligand>
        <name>Mg(2+)</name>
        <dbReference type="ChEBI" id="CHEBI:18420"/>
    </ligand>
</feature>
<gene>
    <name evidence="11 13" type="primary">aroK</name>
    <name evidence="13" type="ORF">CCHOA_06365</name>
</gene>
<dbReference type="PRINTS" id="PR01100">
    <property type="entry name" value="SHIKIMTKNASE"/>
</dbReference>
<evidence type="ECO:0000256" key="2">
    <source>
        <dbReference type="ARBA" id="ARBA00006997"/>
    </source>
</evidence>
<comment type="pathway">
    <text evidence="1 11">Metabolic intermediate biosynthesis; chorismate biosynthesis; chorismate from D-erythrose 4-phosphate and phosphoenolpyruvate: step 5/7.</text>
</comment>
<keyword evidence="14" id="KW-1185">Reference proteome</keyword>
<feature type="binding site" evidence="11">
    <location>
        <position position="81"/>
    </location>
    <ligand>
        <name>substrate</name>
    </ligand>
</feature>
<comment type="catalytic activity">
    <reaction evidence="10 11">
        <text>shikimate + ATP = 3-phosphoshikimate + ADP + H(+)</text>
        <dbReference type="Rhea" id="RHEA:13121"/>
        <dbReference type="ChEBI" id="CHEBI:15378"/>
        <dbReference type="ChEBI" id="CHEBI:30616"/>
        <dbReference type="ChEBI" id="CHEBI:36208"/>
        <dbReference type="ChEBI" id="CHEBI:145989"/>
        <dbReference type="ChEBI" id="CHEBI:456216"/>
        <dbReference type="EC" id="2.7.1.71"/>
    </reaction>
</comment>
<dbReference type="SUPFAM" id="SSF52540">
    <property type="entry name" value="P-loop containing nucleoside triphosphate hydrolases"/>
    <property type="match status" value="1"/>
</dbReference>
<dbReference type="Proteomes" id="UP000269019">
    <property type="component" value="Chromosome"/>
</dbReference>
<dbReference type="InterPro" id="IPR000623">
    <property type="entry name" value="Shikimate_kinase/TSH1"/>
</dbReference>
<dbReference type="GO" id="GO:0005829">
    <property type="term" value="C:cytosol"/>
    <property type="evidence" value="ECO:0007669"/>
    <property type="project" value="TreeGrafter"/>
</dbReference>
<reference evidence="13 14" key="1">
    <citation type="submission" date="2018-11" db="EMBL/GenBank/DDBJ databases">
        <authorList>
            <person name="Kleinhagauer T."/>
            <person name="Glaeser S.P."/>
            <person name="Spergser J."/>
            <person name="Ruckert C."/>
            <person name="Kaempfer P."/>
            <person name="Busse H.-J."/>
        </authorList>
    </citation>
    <scope>NUCLEOTIDE SEQUENCE [LARGE SCALE GENOMIC DNA]</scope>
    <source>
        <strain evidence="13 14">200CH</strain>
    </source>
</reference>
<feature type="binding site" evidence="11">
    <location>
        <position position="137"/>
    </location>
    <ligand>
        <name>substrate</name>
    </ligand>
</feature>
<dbReference type="AlphaFoldDB" id="A0A3G6J773"/>
<feature type="binding site" evidence="11">
    <location>
        <position position="118"/>
    </location>
    <ligand>
        <name>ATP</name>
        <dbReference type="ChEBI" id="CHEBI:30616"/>
    </ligand>
</feature>
<evidence type="ECO:0000256" key="5">
    <source>
        <dbReference type="ARBA" id="ARBA00022679"/>
    </source>
</evidence>
<evidence type="ECO:0000256" key="6">
    <source>
        <dbReference type="ARBA" id="ARBA00022741"/>
    </source>
</evidence>
<keyword evidence="11" id="KW-0479">Metal-binding</keyword>
<dbReference type="Pfam" id="PF01202">
    <property type="entry name" value="SKI"/>
    <property type="match status" value="1"/>
</dbReference>
<dbReference type="Gene3D" id="3.40.50.300">
    <property type="entry name" value="P-loop containing nucleotide triphosphate hydrolases"/>
    <property type="match status" value="1"/>
</dbReference>
<keyword evidence="6 11" id="KW-0547">Nucleotide-binding</keyword>
<evidence type="ECO:0000256" key="3">
    <source>
        <dbReference type="ARBA" id="ARBA00012154"/>
    </source>
</evidence>
<dbReference type="PANTHER" id="PTHR21087">
    <property type="entry name" value="SHIKIMATE KINASE"/>
    <property type="match status" value="1"/>
</dbReference>
<feature type="binding site" evidence="11">
    <location>
        <begin position="14"/>
        <end position="19"/>
    </location>
    <ligand>
        <name>ATP</name>
        <dbReference type="ChEBI" id="CHEBI:30616"/>
    </ligand>
</feature>
<feature type="region of interest" description="Disordered" evidence="12">
    <location>
        <begin position="171"/>
        <end position="190"/>
    </location>
</feature>
<accession>A0A3G6J773</accession>
<feature type="binding site" evidence="11">
    <location>
        <position position="36"/>
    </location>
    <ligand>
        <name>substrate</name>
    </ligand>
</feature>
<protein>
    <recommendedName>
        <fullName evidence="3 11">Shikimate kinase</fullName>
        <shortName evidence="11">SK</shortName>
        <ecNumber evidence="3 11">2.7.1.71</ecNumber>
    </recommendedName>
</protein>
<evidence type="ECO:0000256" key="7">
    <source>
        <dbReference type="ARBA" id="ARBA00022777"/>
    </source>
</evidence>
<dbReference type="HAMAP" id="MF_00109">
    <property type="entry name" value="Shikimate_kinase"/>
    <property type="match status" value="1"/>
</dbReference>
<evidence type="ECO:0000313" key="13">
    <source>
        <dbReference type="EMBL" id="AZA13672.1"/>
    </source>
</evidence>
<dbReference type="InterPro" id="IPR027417">
    <property type="entry name" value="P-loop_NTPase"/>
</dbReference>
<keyword evidence="5 11" id="KW-0808">Transferase</keyword>